<name>R4X821_TAPDE</name>
<gene>
    <name evidence="1" type="ORF">TAPDE_001249</name>
</gene>
<comment type="caution">
    <text evidence="1">The sequence shown here is derived from an EMBL/GenBank/DDBJ whole genome shotgun (WGS) entry which is preliminary data.</text>
</comment>
<sequence length="284" mass="31630">MSLPPLNLLLPHNHTFKDEFTDYPLHITSTTPAALLTLILLHHAARRVTSHDELETERHSILINCAGTKEQFGNSLVSEESALSAFVTGRVTSKGKFLYASSKIDLVHVTTLHELRAILFLLSVEPVSRAVDRILQDVPDSQDSSEETDNTGSIHLPILALSGLDSLLRDAGELSAQGLLRTLSSAVDAVERRYNLIIHDSIPIDAELDIVSDASRLPDVVAHRSTTFRKCYARYIACDWLVNGDGAKQGQWQYLDGGGYKVYWQQNDHGETTNSRMERMRQDL</sequence>
<protein>
    <submittedName>
        <fullName evidence="1">Uncharacterized protein</fullName>
    </submittedName>
</protein>
<dbReference type="Proteomes" id="UP000013776">
    <property type="component" value="Unassembled WGS sequence"/>
</dbReference>
<evidence type="ECO:0000313" key="2">
    <source>
        <dbReference type="Proteomes" id="UP000013776"/>
    </source>
</evidence>
<dbReference type="EMBL" id="CAHR02000046">
    <property type="protein sequence ID" value="CCG81599.1"/>
    <property type="molecule type" value="Genomic_DNA"/>
</dbReference>
<organism evidence="1 2">
    <name type="scientific">Taphrina deformans (strain PYCC 5710 / ATCC 11124 / CBS 356.35 / IMI 108563 / JCM 9778 / NBRC 8474)</name>
    <name type="common">Peach leaf curl fungus</name>
    <name type="synonym">Lalaria deformans</name>
    <dbReference type="NCBI Taxonomy" id="1097556"/>
    <lineage>
        <taxon>Eukaryota</taxon>
        <taxon>Fungi</taxon>
        <taxon>Dikarya</taxon>
        <taxon>Ascomycota</taxon>
        <taxon>Taphrinomycotina</taxon>
        <taxon>Taphrinomycetes</taxon>
        <taxon>Taphrinales</taxon>
        <taxon>Taphrinaceae</taxon>
        <taxon>Taphrina</taxon>
    </lineage>
</organism>
<proteinExistence type="predicted"/>
<accession>R4X821</accession>
<dbReference type="OrthoDB" id="5391496at2759"/>
<keyword evidence="2" id="KW-1185">Reference proteome</keyword>
<dbReference type="VEuPathDB" id="FungiDB:TAPDE_001249"/>
<dbReference type="AlphaFoldDB" id="R4X821"/>
<dbReference type="eggNOG" id="ENOG502R7C0">
    <property type="taxonomic scope" value="Eukaryota"/>
</dbReference>
<evidence type="ECO:0000313" key="1">
    <source>
        <dbReference type="EMBL" id="CCG81599.1"/>
    </source>
</evidence>
<reference evidence="1 2" key="1">
    <citation type="journal article" date="2013" name="MBio">
        <title>Genome sequencing of the plant pathogen Taphrina deformans, the causal agent of peach leaf curl.</title>
        <authorList>
            <person name="Cisse O.H."/>
            <person name="Almeida J.M.G.C.F."/>
            <person name="Fonseca A."/>
            <person name="Kumar A.A."/>
            <person name="Salojaervi J."/>
            <person name="Overmyer K."/>
            <person name="Hauser P.M."/>
            <person name="Pagni M."/>
        </authorList>
    </citation>
    <scope>NUCLEOTIDE SEQUENCE [LARGE SCALE GENOMIC DNA]</scope>
    <source>
        <strain evidence="2">PYCC 5710 / ATCC 11124 / CBS 356.35 / IMI 108563 / JCM 9778 / NBRC 8474</strain>
    </source>
</reference>